<proteinExistence type="predicted"/>
<feature type="region of interest" description="Disordered" evidence="1">
    <location>
        <begin position="153"/>
        <end position="215"/>
    </location>
</feature>
<feature type="region of interest" description="Disordered" evidence="1">
    <location>
        <begin position="20"/>
        <end position="135"/>
    </location>
</feature>
<dbReference type="AlphaFoldDB" id="A0A8C3SRR3"/>
<dbReference type="Proteomes" id="UP000694403">
    <property type="component" value="Unplaced"/>
</dbReference>
<name>A0A8C3SRR3_CHESE</name>
<evidence type="ECO:0000313" key="2">
    <source>
        <dbReference type="Ensembl" id="ENSCSRP00000017920.1"/>
    </source>
</evidence>
<protein>
    <submittedName>
        <fullName evidence="2">Uncharacterized protein</fullName>
    </submittedName>
</protein>
<feature type="compositionally biased region" description="Basic residues" evidence="1">
    <location>
        <begin position="205"/>
        <end position="215"/>
    </location>
</feature>
<reference evidence="2" key="1">
    <citation type="submission" date="2025-08" db="UniProtKB">
        <authorList>
            <consortium name="Ensembl"/>
        </authorList>
    </citation>
    <scope>IDENTIFICATION</scope>
</reference>
<accession>A0A8C3SRR3</accession>
<reference evidence="2" key="2">
    <citation type="submission" date="2025-09" db="UniProtKB">
        <authorList>
            <consortium name="Ensembl"/>
        </authorList>
    </citation>
    <scope>IDENTIFICATION</scope>
</reference>
<feature type="compositionally biased region" description="Low complexity" evidence="1">
    <location>
        <begin position="37"/>
        <end position="54"/>
    </location>
</feature>
<dbReference type="Ensembl" id="ENSCSRT00000018751.1">
    <property type="protein sequence ID" value="ENSCSRP00000017920.1"/>
    <property type="gene ID" value="ENSCSRG00000013775.1"/>
</dbReference>
<keyword evidence="3" id="KW-1185">Reference proteome</keyword>
<feature type="compositionally biased region" description="Polar residues" evidence="1">
    <location>
        <begin position="153"/>
        <end position="162"/>
    </location>
</feature>
<organism evidence="2 3">
    <name type="scientific">Chelydra serpentina</name>
    <name type="common">Snapping turtle</name>
    <name type="synonym">Testudo serpentina</name>
    <dbReference type="NCBI Taxonomy" id="8475"/>
    <lineage>
        <taxon>Eukaryota</taxon>
        <taxon>Metazoa</taxon>
        <taxon>Chordata</taxon>
        <taxon>Craniata</taxon>
        <taxon>Vertebrata</taxon>
        <taxon>Euteleostomi</taxon>
        <taxon>Archelosauria</taxon>
        <taxon>Testudinata</taxon>
        <taxon>Testudines</taxon>
        <taxon>Cryptodira</taxon>
        <taxon>Durocryptodira</taxon>
        <taxon>Americhelydia</taxon>
        <taxon>Chelydroidea</taxon>
        <taxon>Chelydridae</taxon>
        <taxon>Chelydra</taxon>
    </lineage>
</organism>
<sequence>SGTIQSRARRPPAPLLLLVGPGSGLHFSSPPILCSTARRPAAPRQEQQPQQRWQTLERGAHRGTPRRGQLTSPGEPSRPLGQASGDPWVQVVFYPKQSETSSEAEKPVSSETSQRGRGAKANPPTQPTASSQRSCSLTVLPSYKCAKHLLLLSNPQGSQSGHSCAPREKKRRGGPQQPAGARKGETTHPTARPSELGSLANKLARPARSRSHRQS</sequence>
<evidence type="ECO:0000313" key="3">
    <source>
        <dbReference type="Proteomes" id="UP000694403"/>
    </source>
</evidence>
<evidence type="ECO:0000256" key="1">
    <source>
        <dbReference type="SAM" id="MobiDB-lite"/>
    </source>
</evidence>